<accession>A0A8T0I855</accession>
<evidence type="ECO:0000256" key="1">
    <source>
        <dbReference type="ARBA" id="ARBA00004126"/>
    </source>
</evidence>
<evidence type="ECO:0000256" key="9">
    <source>
        <dbReference type="ARBA" id="ARBA00023136"/>
    </source>
</evidence>
<evidence type="ECO:0000256" key="11">
    <source>
        <dbReference type="SAM" id="Phobius"/>
    </source>
</evidence>
<keyword evidence="10" id="KW-0539">Nucleus</keyword>
<keyword evidence="7" id="KW-0175">Coiled coil</keyword>
<sequence>MDLASAATAHMEQMASIVEGVSEGIRRQWGEMKQQGGFWEPVLAFVHAVDWTEPWLIALMAFHVLLVVVVIATRKQGNTQGVLFFATLASVYFAERLNTVLRRHWRSFATQPYFDTHGVFISTVWSGPLLLISTLILVNSMVTMTRMMVKWKRAELKHKARAAREKKE</sequence>
<name>A0A8T0I855_CERPU</name>
<evidence type="ECO:0000313" key="12">
    <source>
        <dbReference type="EMBL" id="KAG0578871.1"/>
    </source>
</evidence>
<gene>
    <name evidence="12" type="ORF">KC19_4G055900</name>
</gene>
<organism evidence="12 13">
    <name type="scientific">Ceratodon purpureus</name>
    <name type="common">Fire moss</name>
    <name type="synonym">Dicranum purpureum</name>
    <dbReference type="NCBI Taxonomy" id="3225"/>
    <lineage>
        <taxon>Eukaryota</taxon>
        <taxon>Viridiplantae</taxon>
        <taxon>Streptophyta</taxon>
        <taxon>Embryophyta</taxon>
        <taxon>Bryophyta</taxon>
        <taxon>Bryophytina</taxon>
        <taxon>Bryopsida</taxon>
        <taxon>Dicranidae</taxon>
        <taxon>Pseudoditrichales</taxon>
        <taxon>Ditrichaceae</taxon>
        <taxon>Ceratodon</taxon>
    </lineage>
</organism>
<evidence type="ECO:0000256" key="5">
    <source>
        <dbReference type="ARBA" id="ARBA00022692"/>
    </source>
</evidence>
<dbReference type="Pfam" id="PF14770">
    <property type="entry name" value="TMEM18"/>
    <property type="match status" value="1"/>
</dbReference>
<dbReference type="AlphaFoldDB" id="A0A8T0I855"/>
<evidence type="ECO:0000256" key="7">
    <source>
        <dbReference type="ARBA" id="ARBA00023054"/>
    </source>
</evidence>
<evidence type="ECO:0000313" key="13">
    <source>
        <dbReference type="Proteomes" id="UP000822688"/>
    </source>
</evidence>
<dbReference type="PANTHER" id="PTHR22593">
    <property type="entry name" value="TRANSMEMBRANE PROTEIN 18"/>
    <property type="match status" value="1"/>
</dbReference>
<comment type="subcellular location">
    <subcellularLocation>
        <location evidence="2">Endomembrane system</location>
        <topology evidence="2">Multi-pass membrane protein</topology>
    </subcellularLocation>
    <subcellularLocation>
        <location evidence="1">Nucleus membrane</location>
    </subcellularLocation>
</comment>
<comment type="caution">
    <text evidence="12">The sequence shown here is derived from an EMBL/GenBank/DDBJ whole genome shotgun (WGS) entry which is preliminary data.</text>
</comment>
<feature type="transmembrane region" description="Helical" evidence="11">
    <location>
        <begin position="119"/>
        <end position="142"/>
    </location>
</feature>
<evidence type="ECO:0000256" key="3">
    <source>
        <dbReference type="ARBA" id="ARBA00009971"/>
    </source>
</evidence>
<evidence type="ECO:0000256" key="8">
    <source>
        <dbReference type="ARBA" id="ARBA00023125"/>
    </source>
</evidence>
<dbReference type="OrthoDB" id="411535at2759"/>
<feature type="transmembrane region" description="Helical" evidence="11">
    <location>
        <begin position="55"/>
        <end position="74"/>
    </location>
</feature>
<dbReference type="GO" id="GO:0031965">
    <property type="term" value="C:nuclear membrane"/>
    <property type="evidence" value="ECO:0007669"/>
    <property type="project" value="UniProtKB-SubCell"/>
</dbReference>
<dbReference type="InterPro" id="IPR026721">
    <property type="entry name" value="TMEM18"/>
</dbReference>
<keyword evidence="8" id="KW-0238">DNA-binding</keyword>
<dbReference type="Proteomes" id="UP000822688">
    <property type="component" value="Chromosome 4"/>
</dbReference>
<keyword evidence="5 11" id="KW-0812">Transmembrane</keyword>
<dbReference type="EMBL" id="CM026424">
    <property type="protein sequence ID" value="KAG0578871.1"/>
    <property type="molecule type" value="Genomic_DNA"/>
</dbReference>
<comment type="similarity">
    <text evidence="3">Belongs to the TMEM18 family.</text>
</comment>
<keyword evidence="9 11" id="KW-0472">Membrane</keyword>
<evidence type="ECO:0000256" key="10">
    <source>
        <dbReference type="ARBA" id="ARBA00023242"/>
    </source>
</evidence>
<protein>
    <recommendedName>
        <fullName evidence="4">Transmembrane protein 18</fullName>
    </recommendedName>
</protein>
<proteinExistence type="inferred from homology"/>
<dbReference type="GO" id="GO:0003677">
    <property type="term" value="F:DNA binding"/>
    <property type="evidence" value="ECO:0007669"/>
    <property type="project" value="UniProtKB-KW"/>
</dbReference>
<reference evidence="12" key="1">
    <citation type="submission" date="2020-06" db="EMBL/GenBank/DDBJ databases">
        <title>WGS assembly of Ceratodon purpureus strain R40.</title>
        <authorList>
            <person name="Carey S.B."/>
            <person name="Jenkins J."/>
            <person name="Shu S."/>
            <person name="Lovell J.T."/>
            <person name="Sreedasyam A."/>
            <person name="Maumus F."/>
            <person name="Tiley G.P."/>
            <person name="Fernandez-Pozo N."/>
            <person name="Barry K."/>
            <person name="Chen C."/>
            <person name="Wang M."/>
            <person name="Lipzen A."/>
            <person name="Daum C."/>
            <person name="Saski C.A."/>
            <person name="Payton A.C."/>
            <person name="Mcbreen J.C."/>
            <person name="Conrad R.E."/>
            <person name="Kollar L.M."/>
            <person name="Olsson S."/>
            <person name="Huttunen S."/>
            <person name="Landis J.B."/>
            <person name="Wickett N.J."/>
            <person name="Johnson M.G."/>
            <person name="Rensing S.A."/>
            <person name="Grimwood J."/>
            <person name="Schmutz J."/>
            <person name="Mcdaniel S.F."/>
        </authorList>
    </citation>
    <scope>NUCLEOTIDE SEQUENCE</scope>
    <source>
        <strain evidence="12">R40</strain>
    </source>
</reference>
<evidence type="ECO:0000256" key="4">
    <source>
        <dbReference type="ARBA" id="ARBA00014253"/>
    </source>
</evidence>
<evidence type="ECO:0000256" key="2">
    <source>
        <dbReference type="ARBA" id="ARBA00004127"/>
    </source>
</evidence>
<keyword evidence="6 11" id="KW-1133">Transmembrane helix</keyword>
<dbReference type="PANTHER" id="PTHR22593:SF2">
    <property type="entry name" value="TRANSMEMBRANE PROTEIN 18"/>
    <property type="match status" value="1"/>
</dbReference>
<evidence type="ECO:0000256" key="6">
    <source>
        <dbReference type="ARBA" id="ARBA00022989"/>
    </source>
</evidence>
<feature type="transmembrane region" description="Helical" evidence="11">
    <location>
        <begin position="81"/>
        <end position="99"/>
    </location>
</feature>
<keyword evidence="13" id="KW-1185">Reference proteome</keyword>